<feature type="binding site" evidence="4">
    <location>
        <position position="31"/>
    </location>
    <ligand>
        <name>a divalent metal cation</name>
        <dbReference type="ChEBI" id="CHEBI:60240"/>
    </ligand>
</feature>
<dbReference type="InterPro" id="IPR013658">
    <property type="entry name" value="SGL"/>
</dbReference>
<evidence type="ECO:0000259" key="5">
    <source>
        <dbReference type="Pfam" id="PF08450"/>
    </source>
</evidence>
<dbReference type="GO" id="GO:0004341">
    <property type="term" value="F:gluconolactonase activity"/>
    <property type="evidence" value="ECO:0007669"/>
    <property type="project" value="UniProtKB-EC"/>
</dbReference>
<feature type="binding site" evidence="4">
    <location>
        <position position="173"/>
    </location>
    <ligand>
        <name>a divalent metal cation</name>
        <dbReference type="ChEBI" id="CHEBI:60240"/>
    </ligand>
</feature>
<evidence type="ECO:0000256" key="3">
    <source>
        <dbReference type="PIRSR" id="PIRSR605511-1"/>
    </source>
</evidence>
<protein>
    <submittedName>
        <fullName evidence="6">Gluconolactonase</fullName>
        <ecNumber evidence="6">3.1.1.17</ecNumber>
    </submittedName>
</protein>
<evidence type="ECO:0000256" key="4">
    <source>
        <dbReference type="PIRSR" id="PIRSR605511-2"/>
    </source>
</evidence>
<gene>
    <name evidence="6" type="primary">gnl</name>
    <name evidence="7" type="ORF">BEI59_31120</name>
    <name evidence="6" type="ORF">BEI61_02050</name>
</gene>
<proteinExistence type="inferred from homology"/>
<dbReference type="InterPro" id="IPR005511">
    <property type="entry name" value="SMP-30"/>
</dbReference>
<dbReference type="EMBL" id="MCGH01000002">
    <property type="protein sequence ID" value="ODM06161.1"/>
    <property type="molecule type" value="Genomic_DNA"/>
</dbReference>
<evidence type="ECO:0000256" key="2">
    <source>
        <dbReference type="ARBA" id="ARBA00022801"/>
    </source>
</evidence>
<feature type="binding site" evidence="4">
    <location>
        <position position="224"/>
    </location>
    <ligand>
        <name>a divalent metal cation</name>
        <dbReference type="ChEBI" id="CHEBI:60240"/>
    </ligand>
</feature>
<dbReference type="EC" id="3.1.1.17" evidence="6"/>
<evidence type="ECO:0000313" key="8">
    <source>
        <dbReference type="Proteomes" id="UP000094067"/>
    </source>
</evidence>
<accession>A0A1E3ACK6</accession>
<feature type="binding site" evidence="4">
    <location>
        <position position="116"/>
    </location>
    <ligand>
        <name>substrate</name>
    </ligand>
</feature>
<dbReference type="PRINTS" id="PR01790">
    <property type="entry name" value="SMP30FAMILY"/>
</dbReference>
<reference evidence="7 9" key="2">
    <citation type="submission" date="2016-08" db="EMBL/GenBank/DDBJ databases">
        <authorList>
            <person name="Seilhamer J.J."/>
        </authorList>
    </citation>
    <scope>NUCLEOTIDE SEQUENCE [LARGE SCALE GENOMIC DNA]</scope>
    <source>
        <strain evidence="7 9">NML150140-1</strain>
    </source>
</reference>
<feature type="domain" description="SMP-30/Gluconolactonase/LRE-like region" evidence="5">
    <location>
        <begin position="29"/>
        <end position="279"/>
    </location>
</feature>
<dbReference type="Proteomes" id="UP000094271">
    <property type="component" value="Unassembled WGS sequence"/>
</dbReference>
<dbReference type="InterPro" id="IPR011042">
    <property type="entry name" value="6-blade_b-propeller_TolB-like"/>
</dbReference>
<dbReference type="GO" id="GO:0046872">
    <property type="term" value="F:metal ion binding"/>
    <property type="evidence" value="ECO:0007669"/>
    <property type="project" value="UniProtKB-KW"/>
</dbReference>
<dbReference type="PATRIC" id="fig|1432052.4.peg.2291"/>
<dbReference type="PANTHER" id="PTHR47572">
    <property type="entry name" value="LIPOPROTEIN-RELATED"/>
    <property type="match status" value="1"/>
</dbReference>
<dbReference type="EMBL" id="MEHA01000036">
    <property type="protein sequence ID" value="ODR43027.1"/>
    <property type="molecule type" value="Genomic_DNA"/>
</dbReference>
<feature type="active site" description="Proton donor/acceptor" evidence="3">
    <location>
        <position position="224"/>
    </location>
</feature>
<evidence type="ECO:0000256" key="1">
    <source>
        <dbReference type="ARBA" id="ARBA00008853"/>
    </source>
</evidence>
<dbReference type="RefSeq" id="WP_069152206.1">
    <property type="nucleotide sequence ID" value="NZ_MCGH01000002.1"/>
</dbReference>
<dbReference type="InterPro" id="IPR051262">
    <property type="entry name" value="SMP-30/CGR1_Lactonase"/>
</dbReference>
<sequence>MGIIKFTEKANACFYQTAELEKIAGGYYFTEGPVWDSVEKCLYFTNFQDNTIYRFKEREGTSLYRKESGRAVGLSLAADGRIVSAETSSHAVTFAGETKSEVIAGTYQGKILNSPNDVVVKKDGAVYFTDPYSVAMGGERELDFNGVFCVPVTDGKPDGSRICLIDDRMERPNGIAFSPDEKILYVNDTNKQYIRAYQMRSAEEASLIGTFAELDEAYGAGCADGMKVDEEGNVYLTGPGGIWVIDSSGTPAAILECPENAGNLCFGGEDNCFLYITASTSVYRIPVKIPGIVPRRV</sequence>
<keyword evidence="4" id="KW-0862">Zinc</keyword>
<evidence type="ECO:0000313" key="6">
    <source>
        <dbReference type="EMBL" id="ODM06161.1"/>
    </source>
</evidence>
<dbReference type="Gene3D" id="2.120.10.30">
    <property type="entry name" value="TolB, C-terminal domain"/>
    <property type="match status" value="1"/>
</dbReference>
<dbReference type="OrthoDB" id="2633250at2"/>
<comment type="similarity">
    <text evidence="1">Belongs to the SMP-30/CGR1 family.</text>
</comment>
<evidence type="ECO:0000313" key="9">
    <source>
        <dbReference type="Proteomes" id="UP000094271"/>
    </source>
</evidence>
<name>A0A1E3ACK6_9FIRM</name>
<keyword evidence="2 6" id="KW-0378">Hydrolase</keyword>
<dbReference type="Proteomes" id="UP000094067">
    <property type="component" value="Unassembled WGS sequence"/>
</dbReference>
<dbReference type="SUPFAM" id="SSF63829">
    <property type="entry name" value="Calcium-dependent phosphotriesterase"/>
    <property type="match status" value="1"/>
</dbReference>
<organism evidence="6 8">
    <name type="scientific">Eisenbergiella tayi</name>
    <dbReference type="NCBI Taxonomy" id="1432052"/>
    <lineage>
        <taxon>Bacteria</taxon>
        <taxon>Bacillati</taxon>
        <taxon>Bacillota</taxon>
        <taxon>Clostridia</taxon>
        <taxon>Lachnospirales</taxon>
        <taxon>Lachnospiraceae</taxon>
        <taxon>Eisenbergiella</taxon>
    </lineage>
</organism>
<evidence type="ECO:0000313" key="7">
    <source>
        <dbReference type="EMBL" id="ODR43027.1"/>
    </source>
</evidence>
<dbReference type="Pfam" id="PF08450">
    <property type="entry name" value="SGL"/>
    <property type="match status" value="1"/>
</dbReference>
<dbReference type="AlphaFoldDB" id="A0A1E3ACK6"/>
<comment type="cofactor">
    <cofactor evidence="4">
        <name>Zn(2+)</name>
        <dbReference type="ChEBI" id="CHEBI:29105"/>
    </cofactor>
    <text evidence="4">Binds 1 divalent metal cation per subunit.</text>
</comment>
<keyword evidence="4" id="KW-0479">Metal-binding</keyword>
<dbReference type="PANTHER" id="PTHR47572:SF4">
    <property type="entry name" value="LACTONASE DRP35"/>
    <property type="match status" value="1"/>
</dbReference>
<comment type="caution">
    <text evidence="6">The sequence shown here is derived from an EMBL/GenBank/DDBJ whole genome shotgun (WGS) entry which is preliminary data.</text>
</comment>
<reference evidence="6 8" key="1">
    <citation type="submission" date="2016-07" db="EMBL/GenBank/DDBJ databases">
        <title>Characterization of isolates of Eisenbergiella tayi derived from blood cultures, using whole genome sequencing.</title>
        <authorList>
            <person name="Burdz T."/>
            <person name="Wiebe D."/>
            <person name="Huynh C."/>
            <person name="Bernard K."/>
        </authorList>
    </citation>
    <scope>NUCLEOTIDE SEQUENCE [LARGE SCALE GENOMIC DNA]</scope>
    <source>
        <strain evidence="6 8">NML 110608</strain>
    </source>
</reference>